<keyword evidence="3" id="KW-0862">Zinc</keyword>
<evidence type="ECO:0000256" key="5">
    <source>
        <dbReference type="SAM" id="Coils"/>
    </source>
</evidence>
<dbReference type="PROSITE" id="PS50966">
    <property type="entry name" value="ZF_SWIM"/>
    <property type="match status" value="1"/>
</dbReference>
<dbReference type="PANTHER" id="PTHR31973">
    <property type="entry name" value="POLYPROTEIN, PUTATIVE-RELATED"/>
    <property type="match status" value="1"/>
</dbReference>
<dbReference type="KEGG" id="eus:EUTSA_v10003072mg"/>
<protein>
    <recommendedName>
        <fullName evidence="6">SWIM-type domain-containing protein</fullName>
    </recommendedName>
</protein>
<evidence type="ECO:0000256" key="1">
    <source>
        <dbReference type="ARBA" id="ARBA00022723"/>
    </source>
</evidence>
<dbReference type="Pfam" id="PF04434">
    <property type="entry name" value="SWIM"/>
    <property type="match status" value="1"/>
</dbReference>
<dbReference type="AlphaFoldDB" id="V4KZS4"/>
<organism evidence="7 8">
    <name type="scientific">Eutrema salsugineum</name>
    <name type="common">Saltwater cress</name>
    <name type="synonym">Sisymbrium salsugineum</name>
    <dbReference type="NCBI Taxonomy" id="72664"/>
    <lineage>
        <taxon>Eukaryota</taxon>
        <taxon>Viridiplantae</taxon>
        <taxon>Streptophyta</taxon>
        <taxon>Embryophyta</taxon>
        <taxon>Tracheophyta</taxon>
        <taxon>Spermatophyta</taxon>
        <taxon>Magnoliopsida</taxon>
        <taxon>eudicotyledons</taxon>
        <taxon>Gunneridae</taxon>
        <taxon>Pentapetalae</taxon>
        <taxon>rosids</taxon>
        <taxon>malvids</taxon>
        <taxon>Brassicales</taxon>
        <taxon>Brassicaceae</taxon>
        <taxon>Eutremeae</taxon>
        <taxon>Eutrema</taxon>
    </lineage>
</organism>
<dbReference type="GO" id="GO:0008270">
    <property type="term" value="F:zinc ion binding"/>
    <property type="evidence" value="ECO:0007669"/>
    <property type="project" value="UniProtKB-KW"/>
</dbReference>
<evidence type="ECO:0000256" key="2">
    <source>
        <dbReference type="ARBA" id="ARBA00022771"/>
    </source>
</evidence>
<evidence type="ECO:0000313" key="8">
    <source>
        <dbReference type="Proteomes" id="UP000030689"/>
    </source>
</evidence>
<dbReference type="InterPro" id="IPR007527">
    <property type="entry name" value="Znf_SWIM"/>
</dbReference>
<keyword evidence="8" id="KW-1185">Reference proteome</keyword>
<dbReference type="InterPro" id="IPR018289">
    <property type="entry name" value="MULE_transposase_dom"/>
</dbReference>
<sequence>MSELKDELEEHEERIRYISNYEYNLPVDFLAMWTNIETAIEDIDKIKLELRTIQSEIQTLHDELANSLTIVAHVCSFMTFLRLSLSCIICSSPILPKGNPNDESYSQIPLFISYLKAANPTTITELETHTDENGSQHFKRLFISHGASQEGFHFLRKLMVVSGAHIRRSDSGFLIVAIGQYANFQTYPLAFAVVDHQTEEAWRWFLHQLEQCFPDNNKTTILSDGGGMAERAISACFPEASHVDCLRRLQLSLNLYFHDNGITNLVREAACAHTIGVFRRAFNRVNETNPDCATYLQSIGFPRWTSYYQAGDRYNIMTASIAHGFIHLLLPQTTGPIINLLNFYHTTVMRWLQTRLRASMDHPGVMSPGVQGFMDKLAVSKSQWQVLHISYGACEVVNSVGKIHFVNPLRRSCSCKVFNKLWIPCIHALVASDALRISAESLVHTCYTSVAWFETYIPQLYPCQEPLPAEATADGATELLPPISSPLVGRPRPKTRMVTINF</sequence>
<feature type="domain" description="SWIM-type" evidence="6">
    <location>
        <begin position="405"/>
        <end position="436"/>
    </location>
</feature>
<dbReference type="Gramene" id="ESQ36884">
    <property type="protein sequence ID" value="ESQ36884"/>
    <property type="gene ID" value="EUTSA_v10003072mg"/>
</dbReference>
<evidence type="ECO:0000313" key="7">
    <source>
        <dbReference type="EMBL" id="ESQ36884.1"/>
    </source>
</evidence>
<dbReference type="Pfam" id="PF10551">
    <property type="entry name" value="MULE"/>
    <property type="match status" value="1"/>
</dbReference>
<name>V4KZS4_EUTSA</name>
<reference evidence="7 8" key="1">
    <citation type="journal article" date="2013" name="Front. Plant Sci.">
        <title>The Reference Genome of the Halophytic Plant Eutrema salsugineum.</title>
        <authorList>
            <person name="Yang R."/>
            <person name="Jarvis D.E."/>
            <person name="Chen H."/>
            <person name="Beilstein M.A."/>
            <person name="Grimwood J."/>
            <person name="Jenkins J."/>
            <person name="Shu S."/>
            <person name="Prochnik S."/>
            <person name="Xin M."/>
            <person name="Ma C."/>
            <person name="Schmutz J."/>
            <person name="Wing R.A."/>
            <person name="Mitchell-Olds T."/>
            <person name="Schumaker K.S."/>
            <person name="Wang X."/>
        </authorList>
    </citation>
    <scope>NUCLEOTIDE SEQUENCE [LARGE SCALE GENOMIC DNA]</scope>
</reference>
<gene>
    <name evidence="7" type="ORF">EUTSA_v10003072mg</name>
</gene>
<feature type="coiled-coil region" evidence="5">
    <location>
        <begin position="1"/>
        <end position="63"/>
    </location>
</feature>
<keyword evidence="1" id="KW-0479">Metal-binding</keyword>
<evidence type="ECO:0000256" key="4">
    <source>
        <dbReference type="PROSITE-ProRule" id="PRU00325"/>
    </source>
</evidence>
<keyword evidence="2 4" id="KW-0863">Zinc-finger</keyword>
<evidence type="ECO:0000259" key="6">
    <source>
        <dbReference type="PROSITE" id="PS50966"/>
    </source>
</evidence>
<dbReference type="SMART" id="SM00575">
    <property type="entry name" value="ZnF_PMZ"/>
    <property type="match status" value="1"/>
</dbReference>
<proteinExistence type="predicted"/>
<dbReference type="EMBL" id="KI517609">
    <property type="protein sequence ID" value="ESQ36884.1"/>
    <property type="molecule type" value="Genomic_DNA"/>
</dbReference>
<accession>V4KZS4</accession>
<dbReference type="InterPro" id="IPR006564">
    <property type="entry name" value="Znf_PMZ"/>
</dbReference>
<keyword evidence="5" id="KW-0175">Coiled coil</keyword>
<dbReference type="eggNOG" id="ENOG502RJNC">
    <property type="taxonomic scope" value="Eukaryota"/>
</dbReference>
<evidence type="ECO:0000256" key="3">
    <source>
        <dbReference type="ARBA" id="ARBA00022833"/>
    </source>
</evidence>
<dbReference type="Proteomes" id="UP000030689">
    <property type="component" value="Unassembled WGS sequence"/>
</dbReference>
<dbReference type="PANTHER" id="PTHR31973:SF195">
    <property type="entry name" value="MUDR FAMILY TRANSPOSASE"/>
    <property type="match status" value="1"/>
</dbReference>
<dbReference type="STRING" id="72664.V4KZS4"/>